<dbReference type="OrthoDB" id="9991317at2759"/>
<dbReference type="InterPro" id="IPR024983">
    <property type="entry name" value="CHAT_dom"/>
</dbReference>
<organism evidence="2 3">
    <name type="scientific">Mycena venus</name>
    <dbReference type="NCBI Taxonomy" id="2733690"/>
    <lineage>
        <taxon>Eukaryota</taxon>
        <taxon>Fungi</taxon>
        <taxon>Dikarya</taxon>
        <taxon>Basidiomycota</taxon>
        <taxon>Agaricomycotina</taxon>
        <taxon>Agaricomycetes</taxon>
        <taxon>Agaricomycetidae</taxon>
        <taxon>Agaricales</taxon>
        <taxon>Marasmiineae</taxon>
        <taxon>Mycenaceae</taxon>
        <taxon>Mycena</taxon>
    </lineage>
</organism>
<name>A0A8H6WT31_9AGAR</name>
<dbReference type="PANTHER" id="PTHR19959">
    <property type="entry name" value="KINESIN LIGHT CHAIN"/>
    <property type="match status" value="1"/>
</dbReference>
<evidence type="ECO:0000313" key="3">
    <source>
        <dbReference type="Proteomes" id="UP000620124"/>
    </source>
</evidence>
<dbReference type="EMBL" id="JACAZI010000043">
    <property type="protein sequence ID" value="KAF7326523.1"/>
    <property type="molecule type" value="Genomic_DNA"/>
</dbReference>
<dbReference type="InterPro" id="IPR011990">
    <property type="entry name" value="TPR-like_helical_dom_sf"/>
</dbReference>
<evidence type="ECO:0000313" key="2">
    <source>
        <dbReference type="EMBL" id="KAF7326523.1"/>
    </source>
</evidence>
<reference evidence="2" key="1">
    <citation type="submission" date="2020-05" db="EMBL/GenBank/DDBJ databases">
        <title>Mycena genomes resolve the evolution of fungal bioluminescence.</title>
        <authorList>
            <person name="Tsai I.J."/>
        </authorList>
    </citation>
    <scope>NUCLEOTIDE SEQUENCE</scope>
    <source>
        <strain evidence="2">CCC161011</strain>
    </source>
</reference>
<dbReference type="Pfam" id="PF12770">
    <property type="entry name" value="CHAT"/>
    <property type="match status" value="1"/>
</dbReference>
<dbReference type="Proteomes" id="UP000620124">
    <property type="component" value="Unassembled WGS sequence"/>
</dbReference>
<evidence type="ECO:0000259" key="1">
    <source>
        <dbReference type="Pfam" id="PF12770"/>
    </source>
</evidence>
<protein>
    <recommendedName>
        <fullName evidence="1">CHAT domain-containing protein</fullName>
    </recommendedName>
</protein>
<sequence length="1323" mass="147013">MSELKTVIQLQNIRITSLTNPHNDLPRDMFMSAQLIIKGNIFLQTIAVAPEQDQRSWKLIFGCGIPPHARTFLVTALRHSKTEGIRLLGHAEITRKEILRSAELNMSFELELNKVNHDGPLLKFSVGSSVSEVSHREIPGLDLITMPENTMTSRRIGSKLQKMYEDSKKTQFSMEALQLWVMHERILLCCQSNDNRARCLKIVGDILSRSYQVSGTVNDLNQAVCAYNDAMRDDPGTFIYLADLGTSLCRRFERLGGLPDINRSVVMLEAAVELTPEGHLHMPGLLNNLATSLSRRFERLGDLDDFNQAILRFGTAVRLTPESHPEKPAMYNNLGTSLLHKFEKLGDLNDLNQAVLRFEAAVRLTPEGHPIKPSCYSNLGASLYRRFQQLGDLNDLNQAILRFETAARLIPEGHPDKLACYNNLGNSLLRQFEELGDLNDLKQAVLTFEAAVRLIPEGHPAKPLCYSNLGTSLSRRFQRLGDLDDLNQAILRFETAVKLTPEGHPDMPTFQNNLGNSLRHRFEQLGNLDDLNQSVLRIEAAVRLTPESHPNGSSQYKNLGNALSRRFERLGDLDDLNQAILRYETAVKLTSDGHPEKASHYNNLGNSLRHRFERLGDLNDINQSVLRLETAVMLSPDGHPAKPSCYSSLGQALSRRFERLGDLGDLNQAILKFETAVRLTPDGHPGKASHYNSLGDSLRHRFERLGNLNDINQSVLRLESAVRLTLEGHPDQPLYSYNLGLALDSRFEQLHNPGDFQQLLLHFTCAACSLTGPPHVRFRAVTRWANHAHIHHHPSVLHAYTMAVDLLPELAWLGLSISDRHHHILQAGQVVRNAASAAIAVHDYQKAVEWLDQGRSVFWAQLLTLRTPVDDLKKSHPHLAAQLISLSTSLETAGTRSGAADGIQSPQSIAQKSHALALERIHVLQQIRELPGYEKFLLPKPLSELSLAANMGPVAILNISEYGCDALILMPGLTDEPIHVPLPDFTLHEGHFLAKCLASIVGSPGRSDRLHGSREGDMTPDHIFSDILSQLWFKIVRPVLNGIGFMIPVSQDLGRIWWCPTGPLAFLPIHAAGLYGKDQAFGSKLSDFLISSYTPSLTTLIQGFRPQSEYQENLQLLAVTQPSAKGQSYIPGTQEEIKCIEQHAKGKVPVLWLDKDMATIEKVQKGMKDSRWVHFACHGVQSTTPTESALLLAGSSRLALSNIIELSLPNADLAFLSACQTATGSQVLQDESVHLAAGMLLAGYRGVIGTMWSIMDNDAPQVAGDVYAHLLEASPPDPMRAAEALHLAVRKLREQPGTKKSFLHWFNFHYRAAGPLGPMSHFD</sequence>
<accession>A0A8H6WT31</accession>
<dbReference type="Gene3D" id="1.25.40.10">
    <property type="entry name" value="Tetratricopeptide repeat domain"/>
    <property type="match status" value="4"/>
</dbReference>
<feature type="domain" description="CHAT" evidence="1">
    <location>
        <begin position="1027"/>
        <end position="1305"/>
    </location>
</feature>
<gene>
    <name evidence="2" type="ORF">MVEN_02610400</name>
</gene>
<comment type="caution">
    <text evidence="2">The sequence shown here is derived from an EMBL/GenBank/DDBJ whole genome shotgun (WGS) entry which is preliminary data.</text>
</comment>
<proteinExistence type="predicted"/>
<dbReference type="SUPFAM" id="SSF48452">
    <property type="entry name" value="TPR-like"/>
    <property type="match status" value="1"/>
</dbReference>
<dbReference type="PANTHER" id="PTHR19959:SF119">
    <property type="entry name" value="FUNGAL LIPASE-LIKE DOMAIN-CONTAINING PROTEIN"/>
    <property type="match status" value="1"/>
</dbReference>
<keyword evidence="3" id="KW-1185">Reference proteome</keyword>